<evidence type="ECO:0000256" key="1">
    <source>
        <dbReference type="SAM" id="MobiDB-lite"/>
    </source>
</evidence>
<evidence type="ECO:0000313" key="2">
    <source>
        <dbReference type="EMBL" id="PON48315.1"/>
    </source>
</evidence>
<reference evidence="3" key="1">
    <citation type="submission" date="2016-06" db="EMBL/GenBank/DDBJ databases">
        <title>Parallel loss of symbiosis genes in relatives of nitrogen-fixing non-legume Parasponia.</title>
        <authorList>
            <person name="Van Velzen R."/>
            <person name="Holmer R."/>
            <person name="Bu F."/>
            <person name="Rutten L."/>
            <person name="Van Zeijl A."/>
            <person name="Liu W."/>
            <person name="Santuari L."/>
            <person name="Cao Q."/>
            <person name="Sharma T."/>
            <person name="Shen D."/>
            <person name="Roswanjaya Y."/>
            <person name="Wardhani T."/>
            <person name="Kalhor M.S."/>
            <person name="Jansen J."/>
            <person name="Van den Hoogen J."/>
            <person name="Gungor B."/>
            <person name="Hartog M."/>
            <person name="Hontelez J."/>
            <person name="Verver J."/>
            <person name="Yang W.-C."/>
            <person name="Schijlen E."/>
            <person name="Repin R."/>
            <person name="Schilthuizen M."/>
            <person name="Schranz E."/>
            <person name="Heidstra R."/>
            <person name="Miyata K."/>
            <person name="Fedorova E."/>
            <person name="Kohlen W."/>
            <person name="Bisseling T."/>
            <person name="Smit S."/>
            <person name="Geurts R."/>
        </authorList>
    </citation>
    <scope>NUCLEOTIDE SEQUENCE [LARGE SCALE GENOMIC DNA]</scope>
    <source>
        <strain evidence="3">cv. WU1-14</strain>
    </source>
</reference>
<organism evidence="2 3">
    <name type="scientific">Parasponia andersonii</name>
    <name type="common">Sponia andersonii</name>
    <dbReference type="NCBI Taxonomy" id="3476"/>
    <lineage>
        <taxon>Eukaryota</taxon>
        <taxon>Viridiplantae</taxon>
        <taxon>Streptophyta</taxon>
        <taxon>Embryophyta</taxon>
        <taxon>Tracheophyta</taxon>
        <taxon>Spermatophyta</taxon>
        <taxon>Magnoliopsida</taxon>
        <taxon>eudicotyledons</taxon>
        <taxon>Gunneridae</taxon>
        <taxon>Pentapetalae</taxon>
        <taxon>rosids</taxon>
        <taxon>fabids</taxon>
        <taxon>Rosales</taxon>
        <taxon>Cannabaceae</taxon>
        <taxon>Parasponia</taxon>
    </lineage>
</organism>
<dbReference type="Proteomes" id="UP000237105">
    <property type="component" value="Unassembled WGS sequence"/>
</dbReference>
<protein>
    <submittedName>
        <fullName evidence="2">Uncharacterized protein</fullName>
    </submittedName>
</protein>
<feature type="compositionally biased region" description="Polar residues" evidence="1">
    <location>
        <begin position="47"/>
        <end position="60"/>
    </location>
</feature>
<sequence length="79" mass="8626">FAINPTSNDVANPSTGDNVAISTMAPNLGLSKEADKRPAFYSPRHSPLTNQQQSNTSTKAQVMGSRPFPKEVDKLWHND</sequence>
<gene>
    <name evidence="2" type="ORF">PanWU01x14_238440</name>
</gene>
<feature type="compositionally biased region" description="Polar residues" evidence="1">
    <location>
        <begin position="1"/>
        <end position="25"/>
    </location>
</feature>
<evidence type="ECO:0000313" key="3">
    <source>
        <dbReference type="Proteomes" id="UP000237105"/>
    </source>
</evidence>
<feature type="non-terminal residue" evidence="2">
    <location>
        <position position="1"/>
    </location>
</feature>
<feature type="compositionally biased region" description="Basic and acidic residues" evidence="1">
    <location>
        <begin position="68"/>
        <end position="79"/>
    </location>
</feature>
<dbReference type="AlphaFoldDB" id="A0A2P5BHQ5"/>
<proteinExistence type="predicted"/>
<dbReference type="EMBL" id="JXTB01000279">
    <property type="protein sequence ID" value="PON48315.1"/>
    <property type="molecule type" value="Genomic_DNA"/>
</dbReference>
<keyword evidence="3" id="KW-1185">Reference proteome</keyword>
<name>A0A2P5BHQ5_PARAD</name>
<feature type="region of interest" description="Disordered" evidence="1">
    <location>
        <begin position="1"/>
        <end position="79"/>
    </location>
</feature>
<comment type="caution">
    <text evidence="2">The sequence shown here is derived from an EMBL/GenBank/DDBJ whole genome shotgun (WGS) entry which is preliminary data.</text>
</comment>
<accession>A0A2P5BHQ5</accession>